<name>A0AAX4A416_LACLC</name>
<organism evidence="1 2">
    <name type="scientific">Lactococcus lactis subsp. cremoris</name>
    <name type="common">Streptococcus cremoris</name>
    <dbReference type="NCBI Taxonomy" id="1359"/>
    <lineage>
        <taxon>Bacteria</taxon>
        <taxon>Bacillati</taxon>
        <taxon>Bacillota</taxon>
        <taxon>Bacilli</taxon>
        <taxon>Lactobacillales</taxon>
        <taxon>Streptococcaceae</taxon>
        <taxon>Lactococcus</taxon>
    </lineage>
</organism>
<reference evidence="1" key="2">
    <citation type="submission" date="2023-09" db="EMBL/GenBank/DDBJ databases">
        <authorList>
            <person name="Kim T.W."/>
        </authorList>
    </citation>
    <scope>NUCLEOTIDE SEQUENCE</scope>
    <source>
        <strain evidence="1">KCKM 0438</strain>
    </source>
</reference>
<dbReference type="EMBL" id="CP133787">
    <property type="protein sequence ID" value="WMX69777.1"/>
    <property type="molecule type" value="Genomic_DNA"/>
</dbReference>
<dbReference type="AlphaFoldDB" id="A0AAX4A416"/>
<evidence type="ECO:0000313" key="2">
    <source>
        <dbReference type="Proteomes" id="UP001254658"/>
    </source>
</evidence>
<dbReference type="Proteomes" id="UP001254658">
    <property type="component" value="Chromosome"/>
</dbReference>
<evidence type="ECO:0000313" key="1">
    <source>
        <dbReference type="EMBL" id="WMX69777.1"/>
    </source>
</evidence>
<reference evidence="1" key="1">
    <citation type="journal article" date="2022" name="Microbiol. Spectr.">
        <title>Optimizing Conditions in the Acid Tolerance Test for Potential Probiotics Using Response Surface Methodology.</title>
        <authorList>
            <person name="Ko H.I."/>
            <person name="Jeong C.H."/>
            <person name="Hong S.W."/>
            <person name="Eun J.B."/>
            <person name="Kim T.W."/>
        </authorList>
    </citation>
    <scope>NUCLEOTIDE SEQUENCE</scope>
    <source>
        <strain evidence="1">KCKM 0438</strain>
    </source>
</reference>
<accession>A0AAX4A416</accession>
<gene>
    <name evidence="1" type="ORF">RF668_07680</name>
</gene>
<sequence>MVVNYNYSPIVEVQKDFAIESLKKYRKNEEILKKAIKKRVKKNIELTEYLQDIINIEDSNINYVDKFIKSGVFSSKYKKFIKKYSDVLSDTLELEINGDERNSKEASINILYDAHSSLNDKLEKIAKKEAELTKNDNPLTEDSFSFCSIPNSNKEIIFVFNK</sequence>
<dbReference type="RefSeq" id="WP_309558496.1">
    <property type="nucleotide sequence ID" value="NZ_CP133787.1"/>
</dbReference>
<protein>
    <submittedName>
        <fullName evidence="1">Uncharacterized protein</fullName>
    </submittedName>
</protein>
<proteinExistence type="predicted"/>